<dbReference type="InterPro" id="IPR050348">
    <property type="entry name" value="Protein-Tyr_Phosphatase"/>
</dbReference>
<sequence length="198" mass="22907">MSLLGICVRSIKDKISDPAAREQKRLNNVSFEPIPLSIFANVAKSRLHRKTLDYEYKMIQKQQENKEILALATKPENQKKNASERVLPYSENAVALDLQGTDPNSIYINASWIDGLNQTNKYIATQGPTVRTIADFWRMIWQYKCTCIVMVTSLFEHARLQCEKYWPNSCETFENITVRTKETSVTSEYTIREFKISN</sequence>
<dbReference type="Proteomes" id="UP001626550">
    <property type="component" value="Unassembled WGS sequence"/>
</dbReference>
<feature type="non-terminal residue" evidence="2">
    <location>
        <position position="198"/>
    </location>
</feature>
<dbReference type="Gene3D" id="3.90.190.10">
    <property type="entry name" value="Protein tyrosine phosphatase superfamily"/>
    <property type="match status" value="1"/>
</dbReference>
<name>A0ABD2PR85_9PLAT</name>
<gene>
    <name evidence="2" type="ORF">Ciccas_011675</name>
</gene>
<dbReference type="SUPFAM" id="SSF52799">
    <property type="entry name" value="(Phosphotyrosine protein) phosphatases II"/>
    <property type="match status" value="1"/>
</dbReference>
<dbReference type="AlphaFoldDB" id="A0ABD2PR85"/>
<dbReference type="InterPro" id="IPR029021">
    <property type="entry name" value="Prot-tyrosine_phosphatase-like"/>
</dbReference>
<dbReference type="SMART" id="SM00194">
    <property type="entry name" value="PTPc"/>
    <property type="match status" value="1"/>
</dbReference>
<proteinExistence type="predicted"/>
<protein>
    <recommendedName>
        <fullName evidence="1">Tyrosine-protein phosphatase domain-containing protein</fullName>
    </recommendedName>
</protein>
<reference evidence="2 3" key="1">
    <citation type="submission" date="2024-11" db="EMBL/GenBank/DDBJ databases">
        <title>Adaptive evolution of stress response genes in parasites aligns with host niche diversity.</title>
        <authorList>
            <person name="Hahn C."/>
            <person name="Resl P."/>
        </authorList>
    </citation>
    <scope>NUCLEOTIDE SEQUENCE [LARGE SCALE GENOMIC DNA]</scope>
    <source>
        <strain evidence="2">EGGRZ-B1_66</strain>
        <tissue evidence="2">Body</tissue>
    </source>
</reference>
<dbReference type="CDD" id="cd00047">
    <property type="entry name" value="PTPc"/>
    <property type="match status" value="1"/>
</dbReference>
<evidence type="ECO:0000313" key="2">
    <source>
        <dbReference type="EMBL" id="KAL3309774.1"/>
    </source>
</evidence>
<organism evidence="2 3">
    <name type="scientific">Cichlidogyrus casuarinus</name>
    <dbReference type="NCBI Taxonomy" id="1844966"/>
    <lineage>
        <taxon>Eukaryota</taxon>
        <taxon>Metazoa</taxon>
        <taxon>Spiralia</taxon>
        <taxon>Lophotrochozoa</taxon>
        <taxon>Platyhelminthes</taxon>
        <taxon>Monogenea</taxon>
        <taxon>Monopisthocotylea</taxon>
        <taxon>Dactylogyridea</taxon>
        <taxon>Ancyrocephalidae</taxon>
        <taxon>Cichlidogyrus</taxon>
    </lineage>
</organism>
<dbReference type="PANTHER" id="PTHR19134:SF561">
    <property type="entry name" value="PROTEIN TYROSINE PHOSPHATASE 36E, ISOFORM A"/>
    <property type="match status" value="1"/>
</dbReference>
<evidence type="ECO:0000259" key="1">
    <source>
        <dbReference type="PROSITE" id="PS50055"/>
    </source>
</evidence>
<dbReference type="Pfam" id="PF00102">
    <property type="entry name" value="Y_phosphatase"/>
    <property type="match status" value="1"/>
</dbReference>
<dbReference type="PRINTS" id="PR00700">
    <property type="entry name" value="PRTYPHPHTASE"/>
</dbReference>
<keyword evidence="3" id="KW-1185">Reference proteome</keyword>
<dbReference type="PROSITE" id="PS50055">
    <property type="entry name" value="TYR_PHOSPHATASE_PTP"/>
    <property type="match status" value="1"/>
</dbReference>
<dbReference type="InterPro" id="IPR000242">
    <property type="entry name" value="PTP_cat"/>
</dbReference>
<dbReference type="PANTHER" id="PTHR19134">
    <property type="entry name" value="RECEPTOR-TYPE TYROSINE-PROTEIN PHOSPHATASE"/>
    <property type="match status" value="1"/>
</dbReference>
<dbReference type="EMBL" id="JBJKFK010003556">
    <property type="protein sequence ID" value="KAL3309774.1"/>
    <property type="molecule type" value="Genomic_DNA"/>
</dbReference>
<accession>A0ABD2PR85</accession>
<feature type="domain" description="Tyrosine-protein phosphatase" evidence="1">
    <location>
        <begin position="52"/>
        <end position="198"/>
    </location>
</feature>
<comment type="caution">
    <text evidence="2">The sequence shown here is derived from an EMBL/GenBank/DDBJ whole genome shotgun (WGS) entry which is preliminary data.</text>
</comment>
<evidence type="ECO:0000313" key="3">
    <source>
        <dbReference type="Proteomes" id="UP001626550"/>
    </source>
</evidence>